<keyword evidence="4" id="KW-0496">Mitochondrion</keyword>
<evidence type="ECO:0000256" key="4">
    <source>
        <dbReference type="ARBA" id="ARBA00023128"/>
    </source>
</evidence>
<dbReference type="Pfam" id="PF05046">
    <property type="entry name" value="Img2"/>
    <property type="match status" value="1"/>
</dbReference>
<accession>A0A8K0L7G4</accession>
<evidence type="ECO:0000256" key="6">
    <source>
        <dbReference type="ARBA" id="ARBA00035191"/>
    </source>
</evidence>
<dbReference type="PANTHER" id="PTHR13477:SF0">
    <property type="entry name" value="LARGE RIBOSOMAL SUBUNIT PROTEIN ML49"/>
    <property type="match status" value="1"/>
</dbReference>
<comment type="subcellular location">
    <subcellularLocation>
        <location evidence="1">Mitochondrion</location>
    </subcellularLocation>
</comment>
<dbReference type="EMBL" id="JAESVG020000002">
    <property type="protein sequence ID" value="KAG8630607.1"/>
    <property type="molecule type" value="Genomic_DNA"/>
</dbReference>
<dbReference type="AlphaFoldDB" id="A0A8K0L7G4"/>
<dbReference type="Gene3D" id="3.30.780.10">
    <property type="entry name" value="SUI1-like domain"/>
    <property type="match status" value="1"/>
</dbReference>
<organism evidence="8 9">
    <name type="scientific">Elsinoe batatas</name>
    <dbReference type="NCBI Taxonomy" id="2601811"/>
    <lineage>
        <taxon>Eukaryota</taxon>
        <taxon>Fungi</taxon>
        <taxon>Dikarya</taxon>
        <taxon>Ascomycota</taxon>
        <taxon>Pezizomycotina</taxon>
        <taxon>Dothideomycetes</taxon>
        <taxon>Dothideomycetidae</taxon>
        <taxon>Myriangiales</taxon>
        <taxon>Elsinoaceae</taxon>
        <taxon>Elsinoe</taxon>
    </lineage>
</organism>
<proteinExistence type="inferred from homology"/>
<evidence type="ECO:0000256" key="2">
    <source>
        <dbReference type="ARBA" id="ARBA00005677"/>
    </source>
</evidence>
<comment type="similarity">
    <text evidence="2">Belongs to the mitochondrion-specific ribosomal protein mL49 family.</text>
</comment>
<dbReference type="GO" id="GO:0003735">
    <property type="term" value="F:structural constituent of ribosome"/>
    <property type="evidence" value="ECO:0007669"/>
    <property type="project" value="InterPro"/>
</dbReference>
<gene>
    <name evidence="8" type="ORF">KVT40_002226</name>
</gene>
<evidence type="ECO:0000256" key="1">
    <source>
        <dbReference type="ARBA" id="ARBA00004173"/>
    </source>
</evidence>
<reference evidence="8" key="1">
    <citation type="submission" date="2021-07" db="EMBL/GenBank/DDBJ databases">
        <title>Elsinoe batatas strain:CRI-CJ2 Genome sequencing and assembly.</title>
        <authorList>
            <person name="Huang L."/>
        </authorList>
    </citation>
    <scope>NUCLEOTIDE SEQUENCE</scope>
    <source>
        <strain evidence="8">CRI-CJ2</strain>
    </source>
</reference>
<dbReference type="PANTHER" id="PTHR13477">
    <property type="entry name" value="MITOCHONDRIAL 39S RIBOSOMAL PROTEIN L49"/>
    <property type="match status" value="1"/>
</dbReference>
<sequence length="193" mass="22015">MAQSRSLLSFLMPLPAPRPATVHRFLRRLQSTSAQSRVTEDPNLVASRTAPKSYPPPSLKSQPRPKESRASHRTSQPTRIKNYPDQQVLHRTGARTEPTEPLPETQCAPQLPYFVTRTPSNELPIYQFHRAGGNKKLTRIRKIDGNLEALRDAVQSEFKLKKEECTINSLTRQVIVKGHVKQEIEAFLQARRF</sequence>
<name>A0A8K0L7G4_9PEZI</name>
<evidence type="ECO:0000313" key="8">
    <source>
        <dbReference type="EMBL" id="KAG8630607.1"/>
    </source>
</evidence>
<keyword evidence="3" id="KW-0689">Ribosomal protein</keyword>
<dbReference type="Proteomes" id="UP000809789">
    <property type="component" value="Unassembled WGS sequence"/>
</dbReference>
<evidence type="ECO:0000256" key="5">
    <source>
        <dbReference type="ARBA" id="ARBA00023274"/>
    </source>
</evidence>
<dbReference type="OrthoDB" id="19439at2759"/>
<dbReference type="GO" id="GO:0005762">
    <property type="term" value="C:mitochondrial large ribosomal subunit"/>
    <property type="evidence" value="ECO:0007669"/>
    <property type="project" value="TreeGrafter"/>
</dbReference>
<dbReference type="InterPro" id="IPR007740">
    <property type="entry name" value="Ribosomal_mL49"/>
</dbReference>
<keyword evidence="5" id="KW-0687">Ribonucleoprotein</keyword>
<evidence type="ECO:0000313" key="9">
    <source>
        <dbReference type="Proteomes" id="UP000809789"/>
    </source>
</evidence>
<comment type="caution">
    <text evidence="8">The sequence shown here is derived from an EMBL/GenBank/DDBJ whole genome shotgun (WGS) entry which is preliminary data.</text>
</comment>
<evidence type="ECO:0000256" key="7">
    <source>
        <dbReference type="SAM" id="MobiDB-lite"/>
    </source>
</evidence>
<dbReference type="GO" id="GO:0006412">
    <property type="term" value="P:translation"/>
    <property type="evidence" value="ECO:0007669"/>
    <property type="project" value="InterPro"/>
</dbReference>
<keyword evidence="9" id="KW-1185">Reference proteome</keyword>
<protein>
    <recommendedName>
        <fullName evidence="6">Large ribosomal subunit protein mL49</fullName>
    </recommendedName>
</protein>
<evidence type="ECO:0000256" key="3">
    <source>
        <dbReference type="ARBA" id="ARBA00022980"/>
    </source>
</evidence>
<feature type="region of interest" description="Disordered" evidence="7">
    <location>
        <begin position="30"/>
        <end position="89"/>
    </location>
</feature>